<protein>
    <submittedName>
        <fullName evidence="2">Class I SAM-dependent methyltransferase</fullName>
    </submittedName>
</protein>
<name>A0ABS8DV08_9GAMM</name>
<dbReference type="Gene3D" id="3.40.50.150">
    <property type="entry name" value="Vaccinia Virus protein VP39"/>
    <property type="match status" value="1"/>
</dbReference>
<dbReference type="InterPro" id="IPR013216">
    <property type="entry name" value="Methyltransf_11"/>
</dbReference>
<keyword evidence="2" id="KW-0808">Transferase</keyword>
<dbReference type="PANTHER" id="PTHR43591">
    <property type="entry name" value="METHYLTRANSFERASE"/>
    <property type="match status" value="1"/>
</dbReference>
<keyword evidence="2" id="KW-0489">Methyltransferase</keyword>
<dbReference type="Proteomes" id="UP001319882">
    <property type="component" value="Unassembled WGS sequence"/>
</dbReference>
<dbReference type="Pfam" id="PF08241">
    <property type="entry name" value="Methyltransf_11"/>
    <property type="match status" value="1"/>
</dbReference>
<reference evidence="2 3" key="1">
    <citation type="journal article" date="2021" name="Sci. Rep.">
        <title>Genome analysis of a halophilic bacterium Halomonas malpeensis YU-PRIM-29(T) reveals its exopolysaccharide and pigment producing capabilities.</title>
        <authorList>
            <person name="Athmika"/>
            <person name="Ghate S.D."/>
            <person name="Arun A.B."/>
            <person name="Rao S.S."/>
            <person name="Kumar S.T.A."/>
            <person name="Kandiyil M.K."/>
            <person name="Saptami K."/>
            <person name="Rekha P.D."/>
        </authorList>
    </citation>
    <scope>NUCLEOTIDE SEQUENCE [LARGE SCALE GENOMIC DNA]</scope>
    <source>
        <strain evidence="3">prim 29</strain>
    </source>
</reference>
<dbReference type="GO" id="GO:0008168">
    <property type="term" value="F:methyltransferase activity"/>
    <property type="evidence" value="ECO:0007669"/>
    <property type="project" value="UniProtKB-KW"/>
</dbReference>
<dbReference type="GO" id="GO:0032259">
    <property type="term" value="P:methylation"/>
    <property type="evidence" value="ECO:0007669"/>
    <property type="project" value="UniProtKB-KW"/>
</dbReference>
<dbReference type="EMBL" id="WHVL01000005">
    <property type="protein sequence ID" value="MCB8890076.1"/>
    <property type="molecule type" value="Genomic_DNA"/>
</dbReference>
<evidence type="ECO:0000259" key="1">
    <source>
        <dbReference type="Pfam" id="PF08241"/>
    </source>
</evidence>
<evidence type="ECO:0000313" key="3">
    <source>
        <dbReference type="Proteomes" id="UP001319882"/>
    </source>
</evidence>
<organism evidence="2 3">
    <name type="scientific">Vreelandella malpeensis</name>
    <dbReference type="NCBI Taxonomy" id="1172368"/>
    <lineage>
        <taxon>Bacteria</taxon>
        <taxon>Pseudomonadati</taxon>
        <taxon>Pseudomonadota</taxon>
        <taxon>Gammaproteobacteria</taxon>
        <taxon>Oceanospirillales</taxon>
        <taxon>Halomonadaceae</taxon>
        <taxon>Vreelandella</taxon>
    </lineage>
</organism>
<keyword evidence="3" id="KW-1185">Reference proteome</keyword>
<proteinExistence type="predicted"/>
<sequence length="271" mass="30426">MSLSRGLADHYHQALRDEEVLAQIKRHYPGGATSYQLAPLDQLHIGGLAASNRLFDHLDPIEHPYVLDIGAGLGGLVRLGASRGFTMTGLDITHRFGALSEGIKRLCTPHHDYAVVTGDARHLPFRRHSFDAVIFQHSLMNMPEPRAVLEQAYRVLRPGGKLILHELTRGDGVSLRYPVPWATCAEHSHLLSLETLLTQLKVCGFDQLQVENLSDAARAWRARQRDKERDVSAPVLSPHWVFGERFKAMSENLLENLTRRAIEVVEIRGRC</sequence>
<evidence type="ECO:0000313" key="2">
    <source>
        <dbReference type="EMBL" id="MCB8890076.1"/>
    </source>
</evidence>
<dbReference type="RefSeq" id="WP_227390737.1">
    <property type="nucleotide sequence ID" value="NZ_JBHSCJ010000002.1"/>
</dbReference>
<dbReference type="CDD" id="cd02440">
    <property type="entry name" value="AdoMet_MTases"/>
    <property type="match status" value="1"/>
</dbReference>
<dbReference type="SUPFAM" id="SSF53335">
    <property type="entry name" value="S-adenosyl-L-methionine-dependent methyltransferases"/>
    <property type="match status" value="1"/>
</dbReference>
<gene>
    <name evidence="2" type="ORF">GEV37_13235</name>
</gene>
<accession>A0ABS8DV08</accession>
<feature type="domain" description="Methyltransferase type 11" evidence="1">
    <location>
        <begin position="67"/>
        <end position="164"/>
    </location>
</feature>
<comment type="caution">
    <text evidence="2">The sequence shown here is derived from an EMBL/GenBank/DDBJ whole genome shotgun (WGS) entry which is preliminary data.</text>
</comment>
<dbReference type="InterPro" id="IPR029063">
    <property type="entry name" value="SAM-dependent_MTases_sf"/>
</dbReference>